<evidence type="ECO:0000256" key="2">
    <source>
        <dbReference type="ARBA" id="ARBA00001947"/>
    </source>
</evidence>
<dbReference type="PANTHER" id="PTHR43808:SF32">
    <property type="entry name" value="ARGE_DAPE-RELATED DEACYLASE"/>
    <property type="match status" value="1"/>
</dbReference>
<keyword evidence="6" id="KW-0862">Zinc</keyword>
<evidence type="ECO:0000256" key="5">
    <source>
        <dbReference type="ARBA" id="ARBA00022801"/>
    </source>
</evidence>
<evidence type="ECO:0000256" key="1">
    <source>
        <dbReference type="ARBA" id="ARBA00001941"/>
    </source>
</evidence>
<accession>A0A523UNS2</accession>
<dbReference type="Gene3D" id="3.40.630.10">
    <property type="entry name" value="Zn peptidases"/>
    <property type="match status" value="2"/>
</dbReference>
<organism evidence="9 10">
    <name type="scientific">Aerophobetes bacterium</name>
    <dbReference type="NCBI Taxonomy" id="2030807"/>
    <lineage>
        <taxon>Bacteria</taxon>
        <taxon>Candidatus Aerophobota</taxon>
    </lineage>
</organism>
<evidence type="ECO:0000256" key="4">
    <source>
        <dbReference type="ARBA" id="ARBA00022723"/>
    </source>
</evidence>
<gene>
    <name evidence="9" type="ORF">E3J59_05655</name>
</gene>
<feature type="domain" description="Peptidase M20 dimerisation" evidence="8">
    <location>
        <begin position="180"/>
        <end position="284"/>
    </location>
</feature>
<dbReference type="Proteomes" id="UP000320679">
    <property type="component" value="Unassembled WGS sequence"/>
</dbReference>
<dbReference type="InterPro" id="IPR050072">
    <property type="entry name" value="Peptidase_M20A"/>
</dbReference>
<evidence type="ECO:0000313" key="10">
    <source>
        <dbReference type="Proteomes" id="UP000320679"/>
    </source>
</evidence>
<dbReference type="InterPro" id="IPR002933">
    <property type="entry name" value="Peptidase_M20"/>
</dbReference>
<proteinExistence type="inferred from homology"/>
<keyword evidence="5" id="KW-0378">Hydrolase</keyword>
<dbReference type="AlphaFoldDB" id="A0A523UNS2"/>
<protein>
    <submittedName>
        <fullName evidence="9">M20 family peptidase</fullName>
    </submittedName>
</protein>
<comment type="cofactor">
    <cofactor evidence="1">
        <name>Co(2+)</name>
        <dbReference type="ChEBI" id="CHEBI:48828"/>
    </cofactor>
</comment>
<dbReference type="InterPro" id="IPR010182">
    <property type="entry name" value="ArgE/DapE"/>
</dbReference>
<dbReference type="NCBIfam" id="TIGR01910">
    <property type="entry name" value="DapE-ArgE"/>
    <property type="match status" value="1"/>
</dbReference>
<evidence type="ECO:0000256" key="7">
    <source>
        <dbReference type="ARBA" id="ARBA00023285"/>
    </source>
</evidence>
<keyword evidence="4" id="KW-0479">Metal-binding</keyword>
<dbReference type="InterPro" id="IPR011650">
    <property type="entry name" value="Peptidase_M20_dimer"/>
</dbReference>
<dbReference type="GO" id="GO:0046872">
    <property type="term" value="F:metal ion binding"/>
    <property type="evidence" value="ECO:0007669"/>
    <property type="project" value="UniProtKB-KW"/>
</dbReference>
<name>A0A523UNS2_UNCAE</name>
<dbReference type="SUPFAM" id="SSF53187">
    <property type="entry name" value="Zn-dependent exopeptidases"/>
    <property type="match status" value="1"/>
</dbReference>
<dbReference type="Pfam" id="PF07687">
    <property type="entry name" value="M20_dimer"/>
    <property type="match status" value="1"/>
</dbReference>
<dbReference type="PANTHER" id="PTHR43808">
    <property type="entry name" value="ACETYLORNITHINE DEACETYLASE"/>
    <property type="match status" value="1"/>
</dbReference>
<dbReference type="Pfam" id="PF01546">
    <property type="entry name" value="Peptidase_M20"/>
    <property type="match status" value="1"/>
</dbReference>
<dbReference type="Gene3D" id="3.30.70.360">
    <property type="match status" value="1"/>
</dbReference>
<comment type="caution">
    <text evidence="9">The sequence shown here is derived from an EMBL/GenBank/DDBJ whole genome shotgun (WGS) entry which is preliminary data.</text>
</comment>
<dbReference type="InterPro" id="IPR036264">
    <property type="entry name" value="Bact_exopeptidase_dim_dom"/>
</dbReference>
<dbReference type="SUPFAM" id="SSF55031">
    <property type="entry name" value="Bacterial exopeptidase dimerisation domain"/>
    <property type="match status" value="1"/>
</dbReference>
<evidence type="ECO:0000313" key="9">
    <source>
        <dbReference type="EMBL" id="TET44059.1"/>
    </source>
</evidence>
<dbReference type="EMBL" id="SOJK01000236">
    <property type="protein sequence ID" value="TET44059.1"/>
    <property type="molecule type" value="Genomic_DNA"/>
</dbReference>
<keyword evidence="7" id="KW-0170">Cobalt</keyword>
<evidence type="ECO:0000256" key="3">
    <source>
        <dbReference type="ARBA" id="ARBA00006247"/>
    </source>
</evidence>
<reference evidence="9 10" key="1">
    <citation type="submission" date="2019-03" db="EMBL/GenBank/DDBJ databases">
        <title>Metabolic potential of uncultured bacteria and archaea associated with petroleum seepage in deep-sea sediments.</title>
        <authorList>
            <person name="Dong X."/>
            <person name="Hubert C."/>
        </authorList>
    </citation>
    <scope>NUCLEOTIDE SEQUENCE [LARGE SCALE GENOMIC DNA]</scope>
    <source>
        <strain evidence="9">E29_bin78</strain>
    </source>
</reference>
<evidence type="ECO:0000256" key="6">
    <source>
        <dbReference type="ARBA" id="ARBA00022833"/>
    </source>
</evidence>
<sequence>MDILEKYSRHIDKDEIVDLTLRLIEKKTINPPGNEYLAKDIIVSSLKELGAKVQILEKEKGRPNILGRIGEGEPSVAIITHLDVVPAGSGWTTDPFKPQVREGRIYGRGSLDDKGPYAAAWAGVRALLKSSLPLKGSIIIGAVADEERGSHSGMKFLLEEGFSPSFCLIPDGGRLNEAVIGEKGMMWVALRASGKAAHASTPEKGENAIYKLVNFASSLSRFQFEGEHHAMFGDPTLNLGKIEGGSEAANMVPDRCSGIVDIRYPLGLTQQDIVSQLENLAGKTGSDIKMEVITSKEPHLLTQDHPLTVAFQRVARSMKLNLGLGTIGGVTIAKDLYFKGISSIVHSPSEDSVAHQANEYVKVENLVFCAKLWAGVIYELVGG</sequence>
<dbReference type="GO" id="GO:0016787">
    <property type="term" value="F:hydrolase activity"/>
    <property type="evidence" value="ECO:0007669"/>
    <property type="project" value="UniProtKB-KW"/>
</dbReference>
<comment type="cofactor">
    <cofactor evidence="2">
        <name>Zn(2+)</name>
        <dbReference type="ChEBI" id="CHEBI:29105"/>
    </cofactor>
</comment>
<comment type="similarity">
    <text evidence="3">Belongs to the peptidase M20A family.</text>
</comment>
<evidence type="ECO:0000259" key="8">
    <source>
        <dbReference type="Pfam" id="PF07687"/>
    </source>
</evidence>